<evidence type="ECO:0000313" key="2">
    <source>
        <dbReference type="Proteomes" id="UP000426265"/>
    </source>
</evidence>
<dbReference type="EMBL" id="CACRSJ010000106">
    <property type="protein sequence ID" value="VYS59977.1"/>
    <property type="molecule type" value="Genomic_DNA"/>
</dbReference>
<proteinExistence type="predicted"/>
<dbReference type="Proteomes" id="UP000426265">
    <property type="component" value="Unassembled WGS sequence"/>
</dbReference>
<gene>
    <name evidence="1" type="ORF">AN1_LOCUS15413</name>
</gene>
<dbReference type="ExpressionAtlas" id="A0A654FEK6">
    <property type="expression patterns" value="baseline and differential"/>
</dbReference>
<reference evidence="1 2" key="1">
    <citation type="submission" date="2019-11" db="EMBL/GenBank/DDBJ databases">
        <authorList>
            <person name="Jiao W.-B."/>
            <person name="Schneeberger K."/>
        </authorList>
    </citation>
    <scope>NUCLEOTIDE SEQUENCE [LARGE SCALE GENOMIC DNA]</scope>
    <source>
        <strain evidence="2">cv. An-1</strain>
    </source>
</reference>
<name>A0A654FEK6_ARATH</name>
<evidence type="ECO:0000313" key="1">
    <source>
        <dbReference type="EMBL" id="VYS59977.1"/>
    </source>
</evidence>
<dbReference type="AlphaFoldDB" id="A0A654FEK6"/>
<sequence length="112" mass="13574">MVVVDEGEMKLWVDDMMDYGGDGEPKLIITIKNSSSQFGYSLKLKHLDSRWWRRDCWWRKDREVGRKRKDVLMELNYRDKLVNLIHRKCLILLALYENAQSLIFWAIKYPYM</sequence>
<accession>A0A654FEK6</accession>
<organism evidence="1 2">
    <name type="scientific">Arabidopsis thaliana</name>
    <name type="common">Mouse-ear cress</name>
    <dbReference type="NCBI Taxonomy" id="3702"/>
    <lineage>
        <taxon>Eukaryota</taxon>
        <taxon>Viridiplantae</taxon>
        <taxon>Streptophyta</taxon>
        <taxon>Embryophyta</taxon>
        <taxon>Tracheophyta</taxon>
        <taxon>Spermatophyta</taxon>
        <taxon>Magnoliopsida</taxon>
        <taxon>eudicotyledons</taxon>
        <taxon>Gunneridae</taxon>
        <taxon>Pentapetalae</taxon>
        <taxon>rosids</taxon>
        <taxon>malvids</taxon>
        <taxon>Brassicales</taxon>
        <taxon>Brassicaceae</taxon>
        <taxon>Camelineae</taxon>
        <taxon>Arabidopsis</taxon>
    </lineage>
</organism>
<protein>
    <submittedName>
        <fullName evidence="1">Uncharacterized protein</fullName>
    </submittedName>
</protein>